<protein>
    <submittedName>
        <fullName evidence="2">Uncharacterized protein</fullName>
    </submittedName>
</protein>
<sequence length="94" mass="10517">MTVRLYVLSLLGILEIFKGSAAGSLHHQQNNTKYGYGLDDLATLADVLSEKTEHEHTEPSSDKRAPKFSAVAKVHDLFLKMELNKFGSESVRER</sequence>
<feature type="chain" id="PRO_5001489265" evidence="1">
    <location>
        <begin position="23"/>
        <end position="94"/>
    </location>
</feature>
<gene>
    <name evidence="2" type="primary">Acey_s0044.g965</name>
    <name evidence="2" type="ORF">Y032_0044g965</name>
</gene>
<evidence type="ECO:0000256" key="1">
    <source>
        <dbReference type="SAM" id="SignalP"/>
    </source>
</evidence>
<dbReference type="AlphaFoldDB" id="A0A016UFJ8"/>
<dbReference type="EMBL" id="JARK01001380">
    <property type="protein sequence ID" value="EYC13393.1"/>
    <property type="molecule type" value="Genomic_DNA"/>
</dbReference>
<organism evidence="2 3">
    <name type="scientific">Ancylostoma ceylanicum</name>
    <dbReference type="NCBI Taxonomy" id="53326"/>
    <lineage>
        <taxon>Eukaryota</taxon>
        <taxon>Metazoa</taxon>
        <taxon>Ecdysozoa</taxon>
        <taxon>Nematoda</taxon>
        <taxon>Chromadorea</taxon>
        <taxon>Rhabditida</taxon>
        <taxon>Rhabditina</taxon>
        <taxon>Rhabditomorpha</taxon>
        <taxon>Strongyloidea</taxon>
        <taxon>Ancylostomatidae</taxon>
        <taxon>Ancylostomatinae</taxon>
        <taxon>Ancylostoma</taxon>
    </lineage>
</organism>
<evidence type="ECO:0000313" key="2">
    <source>
        <dbReference type="EMBL" id="EYC13393.1"/>
    </source>
</evidence>
<evidence type="ECO:0000313" key="3">
    <source>
        <dbReference type="Proteomes" id="UP000024635"/>
    </source>
</evidence>
<feature type="signal peptide" evidence="1">
    <location>
        <begin position="1"/>
        <end position="22"/>
    </location>
</feature>
<accession>A0A016UFJ8</accession>
<keyword evidence="1" id="KW-0732">Signal</keyword>
<comment type="caution">
    <text evidence="2">The sequence shown here is derived from an EMBL/GenBank/DDBJ whole genome shotgun (WGS) entry which is preliminary data.</text>
</comment>
<name>A0A016UFJ8_9BILA</name>
<reference evidence="3" key="1">
    <citation type="journal article" date="2015" name="Nat. Genet.">
        <title>The genome and transcriptome of the zoonotic hookworm Ancylostoma ceylanicum identify infection-specific gene families.</title>
        <authorList>
            <person name="Schwarz E.M."/>
            <person name="Hu Y."/>
            <person name="Antoshechkin I."/>
            <person name="Miller M.M."/>
            <person name="Sternberg P.W."/>
            <person name="Aroian R.V."/>
        </authorList>
    </citation>
    <scope>NUCLEOTIDE SEQUENCE</scope>
    <source>
        <strain evidence="3">HY135</strain>
    </source>
</reference>
<keyword evidence="3" id="KW-1185">Reference proteome</keyword>
<proteinExistence type="predicted"/>
<dbReference type="Proteomes" id="UP000024635">
    <property type="component" value="Unassembled WGS sequence"/>
</dbReference>